<evidence type="ECO:0000256" key="2">
    <source>
        <dbReference type="ARBA" id="ARBA00022692"/>
    </source>
</evidence>
<comment type="subcellular location">
    <subcellularLocation>
        <location evidence="1">Membrane</location>
    </subcellularLocation>
</comment>
<evidence type="ECO:0000313" key="9">
    <source>
        <dbReference type="Ensembl" id="ENSMMUP00000063246.1"/>
    </source>
</evidence>
<dbReference type="Proteomes" id="UP000006718">
    <property type="component" value="Chromosome 15"/>
</dbReference>
<dbReference type="VEuPathDB" id="HostDB:ENSMMUG00000005401"/>
<dbReference type="GO" id="GO:0016020">
    <property type="term" value="C:membrane"/>
    <property type="evidence" value="ECO:0007669"/>
    <property type="project" value="UniProtKB-SubCell"/>
</dbReference>
<evidence type="ECO:0000256" key="8">
    <source>
        <dbReference type="SAM" id="SignalP"/>
    </source>
</evidence>
<protein>
    <submittedName>
        <fullName evidence="9">Endosomal transmembrane epsin interactor 1</fullName>
    </submittedName>
</protein>
<evidence type="ECO:0000256" key="6">
    <source>
        <dbReference type="SAM" id="MobiDB-lite"/>
    </source>
</evidence>
<sequence length="414" mass="46123">MPFQVNLFVLLSVVCVLLNLAGFILGCQGAQFVSSVPRCDLVDLGEGKICFCCEEFQPAKCTDKENALKLFPVQPCSAVHLLLKKVLFALCALNALTTTVCLVAAALRYLQIFATRRSCIDESQISAEEVEDHGRIPDPDDFVPPVPPPSYFATFYSCTPRMNRRMVGPDVIPLPHIYGARIKGVEVFCPLDPPPPYEAVVSQMDQEQLTGSNERPSSTLVRPVRSRRALPPLRTRSKSDPVLHHSEDRAAPVLSCEAATQTERRLDLAAVTLRRGLRSRTSRCRPRSLIDYKSYLDTKLLVARFLEQSSCTMTPDIHELVENIKSVLKSDEEHMEEAITSASFLEQIMAPLQPSTSRARTLPLRRQPGLLHLQSCGDLSTFAPAGRPRAERRSRRVEAERPHSLIGVIRETVL</sequence>
<keyword evidence="10" id="KW-1185">Reference proteome</keyword>
<comment type="similarity">
    <text evidence="5">Belongs to the ENTREP family.</text>
</comment>
<evidence type="ECO:0000256" key="3">
    <source>
        <dbReference type="ARBA" id="ARBA00022989"/>
    </source>
</evidence>
<feature type="chain" id="PRO_5045940966" evidence="8">
    <location>
        <begin position="30"/>
        <end position="414"/>
    </location>
</feature>
<reference evidence="9" key="4">
    <citation type="submission" date="2025-09" db="UniProtKB">
        <authorList>
            <consortium name="Ensembl"/>
        </authorList>
    </citation>
    <scope>IDENTIFICATION</scope>
    <source>
        <strain evidence="9">17573</strain>
    </source>
</reference>
<reference evidence="10" key="1">
    <citation type="journal article" date="2007" name="Science">
        <title>Evolutionary and biomedical insights from the rhesus macaque genome.</title>
        <authorList>
            <person name="Gibbs R.A."/>
            <person name="Rogers J."/>
            <person name="Katze M.G."/>
            <person name="Bumgarner R."/>
            <person name="Weinstock G.M."/>
            <person name="Mardis E.R."/>
            <person name="Remington K.A."/>
            <person name="Strausberg R.L."/>
            <person name="Venter J.C."/>
            <person name="Wilson R.K."/>
            <person name="Batzer M.A."/>
            <person name="Bustamante C.D."/>
            <person name="Eichler E.E."/>
            <person name="Hahn M.W."/>
            <person name="Hardison R.C."/>
            <person name="Makova K.D."/>
            <person name="Miller W."/>
            <person name="Milosavljevic A."/>
            <person name="Palermo R.E."/>
            <person name="Siepel A."/>
            <person name="Sikela J.M."/>
            <person name="Attaway T."/>
            <person name="Bell S."/>
            <person name="Bernard K.E."/>
            <person name="Buhay C.J."/>
            <person name="Chandrabose M.N."/>
            <person name="Dao M."/>
            <person name="Davis C."/>
            <person name="Delehaunty K.D."/>
            <person name="Ding Y."/>
            <person name="Dinh H.H."/>
            <person name="Dugan-Rocha S."/>
            <person name="Fulton L.A."/>
            <person name="Gabisi R.A."/>
            <person name="Garner T.T."/>
            <person name="Godfrey J."/>
            <person name="Hawes A.C."/>
            <person name="Hernandez J."/>
            <person name="Hines S."/>
            <person name="Holder M."/>
            <person name="Hume J."/>
            <person name="Jhangiani S.N."/>
            <person name="Joshi V."/>
            <person name="Khan Z.M."/>
            <person name="Kirkness E.F."/>
            <person name="Cree A."/>
            <person name="Fowler R.G."/>
            <person name="Lee S."/>
            <person name="Lewis L.R."/>
            <person name="Li Z."/>
            <person name="Liu Y.-S."/>
            <person name="Moore S.M."/>
            <person name="Muzny D."/>
            <person name="Nazareth L.V."/>
            <person name="Ngo D.N."/>
            <person name="Okwuonu G.O."/>
            <person name="Pai G."/>
            <person name="Parker D."/>
            <person name="Paul H.A."/>
            <person name="Pfannkoch C."/>
            <person name="Pohl C.S."/>
            <person name="Rogers Y.-H.C."/>
            <person name="Ruiz S.J."/>
            <person name="Sabo A."/>
            <person name="Santibanez J."/>
            <person name="Schneider B.W."/>
            <person name="Smith S.M."/>
            <person name="Sodergren E."/>
            <person name="Svatek A.F."/>
            <person name="Utterback T.R."/>
            <person name="Vattathil S."/>
            <person name="Warren W."/>
            <person name="White C.S."/>
            <person name="Chinwalla A.T."/>
            <person name="Feng Y."/>
            <person name="Halpern A.L."/>
            <person name="Hillier L.W."/>
            <person name="Huang X."/>
            <person name="Minx P."/>
            <person name="Nelson J.O."/>
            <person name="Pepin K.H."/>
            <person name="Qin X."/>
            <person name="Sutton G.G."/>
            <person name="Venter E."/>
            <person name="Walenz B.P."/>
            <person name="Wallis J.W."/>
            <person name="Worley K.C."/>
            <person name="Yang S.-P."/>
            <person name="Jones S.M."/>
            <person name="Marra M.A."/>
            <person name="Rocchi M."/>
            <person name="Schein J.E."/>
            <person name="Baertsch R."/>
            <person name="Clarke L."/>
            <person name="Csuros M."/>
            <person name="Glasscock J."/>
            <person name="Harris R.A."/>
            <person name="Havlak P."/>
            <person name="Jackson A.R."/>
            <person name="Jiang H."/>
            <person name="Liu Y."/>
            <person name="Messina D.N."/>
            <person name="Shen Y."/>
            <person name="Song H.X.-Z."/>
            <person name="Wylie T."/>
            <person name="Zhang L."/>
            <person name="Birney E."/>
            <person name="Han K."/>
            <person name="Konkel M.K."/>
            <person name="Lee J."/>
            <person name="Smit A.F.A."/>
            <person name="Ullmer B."/>
            <person name="Wang H."/>
            <person name="Xing J."/>
            <person name="Burhans R."/>
            <person name="Cheng Z."/>
            <person name="Karro J.E."/>
            <person name="Ma J."/>
            <person name="Raney B."/>
            <person name="She X."/>
            <person name="Cox M.J."/>
            <person name="Demuth J.P."/>
            <person name="Dumas L.J."/>
            <person name="Han S.-G."/>
            <person name="Hopkins J."/>
            <person name="Karimpour-Fard A."/>
            <person name="Kim Y.H."/>
            <person name="Pollack J.R."/>
            <person name="Vinar T."/>
            <person name="Addo-Quaye C."/>
            <person name="Degenhardt J."/>
            <person name="Denby A."/>
            <person name="Hubisz M.J."/>
            <person name="Indap A."/>
            <person name="Kosiol C."/>
            <person name="Lahn B.T."/>
            <person name="Lawson H.A."/>
            <person name="Marklein A."/>
            <person name="Nielsen R."/>
            <person name="Vallender E.J."/>
            <person name="Clark A.G."/>
            <person name="Ferguson B."/>
            <person name="Hernandez R.D."/>
            <person name="Hirani K."/>
            <person name="Kehrer-Sawatzki H."/>
            <person name="Kolb J."/>
            <person name="Patil S."/>
            <person name="Pu L.-L."/>
            <person name="Ren Y."/>
            <person name="Smith D.G."/>
            <person name="Wheeler D.A."/>
            <person name="Schenck I."/>
            <person name="Ball E.V."/>
            <person name="Chen R."/>
            <person name="Cooper D.N."/>
            <person name="Giardine B."/>
            <person name="Hsu F."/>
            <person name="Kent W.J."/>
            <person name="Lesk A."/>
            <person name="Nelson D.L."/>
            <person name="O'brien W.E."/>
            <person name="Pruefer K."/>
            <person name="Stenson P.D."/>
            <person name="Wallace J.C."/>
            <person name="Ke H."/>
            <person name="Liu X.-M."/>
            <person name="Wang P."/>
            <person name="Xiang A.P."/>
            <person name="Yang F."/>
            <person name="Barber G.P."/>
            <person name="Haussler D."/>
            <person name="Karolchik D."/>
            <person name="Kern A.D."/>
            <person name="Kuhn R.M."/>
            <person name="Smith K.E."/>
            <person name="Zwieg A.S."/>
        </authorList>
    </citation>
    <scope>NUCLEOTIDE SEQUENCE [LARGE SCALE GENOMIC DNA]</scope>
    <source>
        <strain evidence="10">17573</strain>
    </source>
</reference>
<feature type="compositionally biased region" description="Polar residues" evidence="6">
    <location>
        <begin position="205"/>
        <end position="220"/>
    </location>
</feature>
<keyword evidence="4 7" id="KW-0472">Membrane</keyword>
<reference evidence="9" key="3">
    <citation type="submission" date="2025-08" db="UniProtKB">
        <authorList>
            <consortium name="Ensembl"/>
        </authorList>
    </citation>
    <scope>IDENTIFICATION</scope>
    <source>
        <strain evidence="9">17573</strain>
    </source>
</reference>
<name>A0A5F7ZF57_MACMU</name>
<evidence type="ECO:0000256" key="1">
    <source>
        <dbReference type="ARBA" id="ARBA00004370"/>
    </source>
</evidence>
<feature type="compositionally biased region" description="Basic and acidic residues" evidence="6">
    <location>
        <begin position="237"/>
        <end position="246"/>
    </location>
</feature>
<reference evidence="9" key="2">
    <citation type="submission" date="2019-01" db="EMBL/GenBank/DDBJ databases">
        <authorList>
            <person name="Graves T."/>
            <person name="Eichler E.E."/>
            <person name="Wilson R.K."/>
        </authorList>
    </citation>
    <scope>NUCLEOTIDE SEQUENCE [LARGE SCALE GENOMIC DNA]</scope>
    <source>
        <strain evidence="9">17573</strain>
    </source>
</reference>
<organism evidence="9 10">
    <name type="scientific">Macaca mulatta</name>
    <name type="common">Rhesus macaque</name>
    <dbReference type="NCBI Taxonomy" id="9544"/>
    <lineage>
        <taxon>Eukaryota</taxon>
        <taxon>Metazoa</taxon>
        <taxon>Chordata</taxon>
        <taxon>Craniata</taxon>
        <taxon>Vertebrata</taxon>
        <taxon>Euteleostomi</taxon>
        <taxon>Mammalia</taxon>
        <taxon>Eutheria</taxon>
        <taxon>Euarchontoglires</taxon>
        <taxon>Primates</taxon>
        <taxon>Haplorrhini</taxon>
        <taxon>Catarrhini</taxon>
        <taxon>Cercopithecidae</taxon>
        <taxon>Cercopithecinae</taxon>
        <taxon>Macaca</taxon>
    </lineage>
</organism>
<feature type="transmembrane region" description="Helical" evidence="7">
    <location>
        <begin position="87"/>
        <end position="107"/>
    </location>
</feature>
<keyword evidence="8" id="KW-0732">Signal</keyword>
<keyword evidence="2 7" id="KW-0812">Transmembrane</keyword>
<feature type="signal peptide" evidence="8">
    <location>
        <begin position="1"/>
        <end position="29"/>
    </location>
</feature>
<accession>A0A5F7ZF57</accession>
<evidence type="ECO:0000256" key="7">
    <source>
        <dbReference type="SAM" id="Phobius"/>
    </source>
</evidence>
<dbReference type="Bgee" id="ENSMMUG00000005401">
    <property type="expression patterns" value="Expressed in hindlimb stylopod muscle and 20 other cell types or tissues"/>
</dbReference>
<dbReference type="VGNC" id="VGNC:72337">
    <property type="gene designation" value="ENTREP1"/>
</dbReference>
<dbReference type="AlphaFoldDB" id="A0A5F7ZF57"/>
<dbReference type="ExpressionAtlas" id="A0A5F7ZF57">
    <property type="expression patterns" value="baseline"/>
</dbReference>
<dbReference type="PANTHER" id="PTHR17615:SF8">
    <property type="entry name" value="ENDOSOMAL TRANSMEMBRANE EPSIN INTERACTOR 1"/>
    <property type="match status" value="1"/>
</dbReference>
<evidence type="ECO:0000313" key="10">
    <source>
        <dbReference type="Proteomes" id="UP000006718"/>
    </source>
</evidence>
<evidence type="ECO:0000256" key="4">
    <source>
        <dbReference type="ARBA" id="ARBA00023136"/>
    </source>
</evidence>
<evidence type="ECO:0000313" key="11">
    <source>
        <dbReference type="VGNC" id="VGNC:72337"/>
    </source>
</evidence>
<gene>
    <name evidence="9 11" type="primary">ENTREP1</name>
</gene>
<keyword evidence="3 7" id="KW-1133">Transmembrane helix</keyword>
<dbReference type="GeneTree" id="ENSGT00530000063335"/>
<evidence type="ECO:0000256" key="5">
    <source>
        <dbReference type="ARBA" id="ARBA00034309"/>
    </source>
</evidence>
<dbReference type="InterPro" id="IPR030431">
    <property type="entry name" value="ENTREP1-3"/>
</dbReference>
<feature type="region of interest" description="Disordered" evidence="6">
    <location>
        <begin position="205"/>
        <end position="246"/>
    </location>
</feature>
<dbReference type="Ensembl" id="ENSMMUT00000095061.1">
    <property type="protein sequence ID" value="ENSMMUP00000063246.1"/>
    <property type="gene ID" value="ENSMMUG00000005401.4"/>
</dbReference>
<dbReference type="PANTHER" id="PTHR17615">
    <property type="entry name" value="PROTEIN FAM189A"/>
    <property type="match status" value="1"/>
</dbReference>
<proteinExistence type="inferred from homology"/>